<organism evidence="2 3">
    <name type="scientific">Ancylobacter oerskovii</name>
    <dbReference type="NCBI Taxonomy" id="459519"/>
    <lineage>
        <taxon>Bacteria</taxon>
        <taxon>Pseudomonadati</taxon>
        <taxon>Pseudomonadota</taxon>
        <taxon>Alphaproteobacteria</taxon>
        <taxon>Hyphomicrobiales</taxon>
        <taxon>Xanthobacteraceae</taxon>
        <taxon>Ancylobacter</taxon>
    </lineage>
</organism>
<protein>
    <submittedName>
        <fullName evidence="2">Helix-turn-helix domain-containing protein</fullName>
    </submittedName>
</protein>
<dbReference type="EMBL" id="JBHUHD010000001">
    <property type="protein sequence ID" value="MFD2142343.1"/>
    <property type="molecule type" value="Genomic_DNA"/>
</dbReference>
<dbReference type="Proteomes" id="UP001597299">
    <property type="component" value="Unassembled WGS sequence"/>
</dbReference>
<evidence type="ECO:0000259" key="1">
    <source>
        <dbReference type="Pfam" id="PF06056"/>
    </source>
</evidence>
<sequence>MKTRTQNDPIRRAIALWQSGKDTAEIAHAVGLEESTVYNILARWRS</sequence>
<keyword evidence="3" id="KW-1185">Reference proteome</keyword>
<comment type="caution">
    <text evidence="2">The sequence shown here is derived from an EMBL/GenBank/DDBJ whole genome shotgun (WGS) entry which is preliminary data.</text>
</comment>
<reference evidence="3" key="1">
    <citation type="journal article" date="2019" name="Int. J. Syst. Evol. Microbiol.">
        <title>The Global Catalogue of Microorganisms (GCM) 10K type strain sequencing project: providing services to taxonomists for standard genome sequencing and annotation.</title>
        <authorList>
            <consortium name="The Broad Institute Genomics Platform"/>
            <consortium name="The Broad Institute Genome Sequencing Center for Infectious Disease"/>
            <person name="Wu L."/>
            <person name="Ma J."/>
        </authorList>
    </citation>
    <scope>NUCLEOTIDE SEQUENCE [LARGE SCALE GENOMIC DNA]</scope>
    <source>
        <strain evidence="3">CCM 7435</strain>
    </source>
</reference>
<dbReference type="Gene3D" id="1.10.10.60">
    <property type="entry name" value="Homeodomain-like"/>
    <property type="match status" value="1"/>
</dbReference>
<dbReference type="SUPFAM" id="SSF46689">
    <property type="entry name" value="Homeodomain-like"/>
    <property type="match status" value="1"/>
</dbReference>
<dbReference type="Pfam" id="PF06056">
    <property type="entry name" value="Terminase_5"/>
    <property type="match status" value="1"/>
</dbReference>
<dbReference type="InterPro" id="IPR010332">
    <property type="entry name" value="ATPase_terminase-su_N"/>
</dbReference>
<proteinExistence type="predicted"/>
<gene>
    <name evidence="2" type="ORF">ACFSNC_18205</name>
</gene>
<feature type="domain" description="Terminase ATPase subunit N-terminal" evidence="1">
    <location>
        <begin position="8"/>
        <end position="39"/>
    </location>
</feature>
<evidence type="ECO:0000313" key="3">
    <source>
        <dbReference type="Proteomes" id="UP001597299"/>
    </source>
</evidence>
<dbReference type="RefSeq" id="WP_213354131.1">
    <property type="nucleotide sequence ID" value="NZ_JAHBGB010000037.1"/>
</dbReference>
<dbReference type="InterPro" id="IPR009057">
    <property type="entry name" value="Homeodomain-like_sf"/>
</dbReference>
<accession>A0ABW4Z1S4</accession>
<evidence type="ECO:0000313" key="2">
    <source>
        <dbReference type="EMBL" id="MFD2142343.1"/>
    </source>
</evidence>
<name>A0ABW4Z1S4_9HYPH</name>